<accession>A0A0R3WPH1</accession>
<gene>
    <name evidence="3" type="ORF">TTAC_LOCUS2646</name>
</gene>
<dbReference type="AlphaFoldDB" id="A0A0R3WPH1"/>
<feature type="region of interest" description="Disordered" evidence="1">
    <location>
        <begin position="81"/>
        <end position="113"/>
    </location>
</feature>
<feature type="transmembrane region" description="Helical" evidence="2">
    <location>
        <begin position="132"/>
        <end position="154"/>
    </location>
</feature>
<name>A0A0R3WPH1_HYDTA</name>
<feature type="compositionally biased region" description="Basic and acidic residues" evidence="1">
    <location>
        <begin position="186"/>
        <end position="203"/>
    </location>
</feature>
<reference evidence="3 4" key="2">
    <citation type="submission" date="2018-11" db="EMBL/GenBank/DDBJ databases">
        <authorList>
            <consortium name="Pathogen Informatics"/>
        </authorList>
    </citation>
    <scope>NUCLEOTIDE SEQUENCE [LARGE SCALE GENOMIC DNA]</scope>
</reference>
<keyword evidence="4" id="KW-1185">Reference proteome</keyword>
<dbReference type="WBParaSite" id="TTAC_0000266101-mRNA-1">
    <property type="protein sequence ID" value="TTAC_0000266101-mRNA-1"/>
    <property type="gene ID" value="TTAC_0000266101"/>
</dbReference>
<reference evidence="5" key="1">
    <citation type="submission" date="2017-02" db="UniProtKB">
        <authorList>
            <consortium name="WormBaseParasite"/>
        </authorList>
    </citation>
    <scope>IDENTIFICATION</scope>
</reference>
<feature type="compositionally biased region" description="Basic and acidic residues" evidence="1">
    <location>
        <begin position="102"/>
        <end position="113"/>
    </location>
</feature>
<evidence type="ECO:0000313" key="3">
    <source>
        <dbReference type="EMBL" id="VDM20758.1"/>
    </source>
</evidence>
<keyword evidence="2" id="KW-0812">Transmembrane</keyword>
<dbReference type="EMBL" id="UYWX01001326">
    <property type="protein sequence ID" value="VDM20758.1"/>
    <property type="molecule type" value="Genomic_DNA"/>
</dbReference>
<evidence type="ECO:0000313" key="4">
    <source>
        <dbReference type="Proteomes" id="UP000274429"/>
    </source>
</evidence>
<sequence>MSTGLLVSRKFYTLPRVHCHHQFTKEVLSELDLHISTVFASQATCSSLPSSNPNFQFLLQSTPLTLIDGVEHTDLDGDVETSDGWQELPHRLAESNGGGGGEGRDDNGKGMDGAELKVLPARQSVLNYEPMVLLLPPIVFTLNIVTVIVIGIIYTNHSDSTVGRRTGDDAMDADDGVAEEEDKEEEERGRANATEKRSQERMYETNSTSKSLGEKVQKNVRMDGDSLDGGADKTVRELAIGGSEDWGSILAACSSLAVAPDVTVDIVLHFIDKSSPLA</sequence>
<evidence type="ECO:0000256" key="2">
    <source>
        <dbReference type="SAM" id="Phobius"/>
    </source>
</evidence>
<proteinExistence type="predicted"/>
<keyword evidence="2" id="KW-0472">Membrane</keyword>
<keyword evidence="2" id="KW-1133">Transmembrane helix</keyword>
<feature type="compositionally biased region" description="Acidic residues" evidence="1">
    <location>
        <begin position="169"/>
        <end position="185"/>
    </location>
</feature>
<protein>
    <submittedName>
        <fullName evidence="5">DUF4408 domain-containing protein</fullName>
    </submittedName>
</protein>
<evidence type="ECO:0000256" key="1">
    <source>
        <dbReference type="SAM" id="MobiDB-lite"/>
    </source>
</evidence>
<organism evidence="5">
    <name type="scientific">Hydatigena taeniaeformis</name>
    <name type="common">Feline tapeworm</name>
    <name type="synonym">Taenia taeniaeformis</name>
    <dbReference type="NCBI Taxonomy" id="6205"/>
    <lineage>
        <taxon>Eukaryota</taxon>
        <taxon>Metazoa</taxon>
        <taxon>Spiralia</taxon>
        <taxon>Lophotrochozoa</taxon>
        <taxon>Platyhelminthes</taxon>
        <taxon>Cestoda</taxon>
        <taxon>Eucestoda</taxon>
        <taxon>Cyclophyllidea</taxon>
        <taxon>Taeniidae</taxon>
        <taxon>Hydatigera</taxon>
    </lineage>
</organism>
<evidence type="ECO:0000313" key="5">
    <source>
        <dbReference type="WBParaSite" id="TTAC_0000266101-mRNA-1"/>
    </source>
</evidence>
<dbReference type="Proteomes" id="UP000274429">
    <property type="component" value="Unassembled WGS sequence"/>
</dbReference>
<feature type="region of interest" description="Disordered" evidence="1">
    <location>
        <begin position="161"/>
        <end position="212"/>
    </location>
</feature>